<keyword evidence="2" id="KW-0812">Transmembrane</keyword>
<evidence type="ECO:0000313" key="4">
    <source>
        <dbReference type="Proteomes" id="UP000614350"/>
    </source>
</evidence>
<feature type="region of interest" description="Disordered" evidence="1">
    <location>
        <begin position="97"/>
        <end position="117"/>
    </location>
</feature>
<gene>
    <name evidence="3" type="ORF">HZH66_011747</name>
</gene>
<dbReference type="AlphaFoldDB" id="A0A834MUQ1"/>
<protein>
    <submittedName>
        <fullName evidence="3">Uncharacterized protein</fullName>
    </submittedName>
</protein>
<name>A0A834MUQ1_VESVU</name>
<proteinExistence type="predicted"/>
<dbReference type="Proteomes" id="UP000614350">
    <property type="component" value="Unassembled WGS sequence"/>
</dbReference>
<reference evidence="3" key="1">
    <citation type="journal article" date="2020" name="G3 (Bethesda)">
        <title>High-Quality Assemblies for Three Invasive Social Wasps from the &lt;i&gt;Vespula&lt;/i&gt; Genus.</title>
        <authorList>
            <person name="Harrop T.W.R."/>
            <person name="Guhlin J."/>
            <person name="McLaughlin G.M."/>
            <person name="Permina E."/>
            <person name="Stockwell P."/>
            <person name="Gilligan J."/>
            <person name="Le Lec M.F."/>
            <person name="Gruber M.A.M."/>
            <person name="Quinn O."/>
            <person name="Lovegrove M."/>
            <person name="Duncan E.J."/>
            <person name="Remnant E.J."/>
            <person name="Van Eeckhoven J."/>
            <person name="Graham B."/>
            <person name="Knapp R.A."/>
            <person name="Langford K.W."/>
            <person name="Kronenberg Z."/>
            <person name="Press M.O."/>
            <person name="Eacker S.M."/>
            <person name="Wilson-Rankin E.E."/>
            <person name="Purcell J."/>
            <person name="Lester P.J."/>
            <person name="Dearden P.K."/>
        </authorList>
    </citation>
    <scope>NUCLEOTIDE SEQUENCE</scope>
    <source>
        <strain evidence="3">Marl-1</strain>
    </source>
</reference>
<evidence type="ECO:0000256" key="2">
    <source>
        <dbReference type="SAM" id="Phobius"/>
    </source>
</evidence>
<evidence type="ECO:0000313" key="3">
    <source>
        <dbReference type="EMBL" id="KAF7385905.1"/>
    </source>
</evidence>
<organism evidence="3 4">
    <name type="scientific">Vespula vulgaris</name>
    <name type="common">Yellow jacket</name>
    <name type="synonym">Wasp</name>
    <dbReference type="NCBI Taxonomy" id="7454"/>
    <lineage>
        <taxon>Eukaryota</taxon>
        <taxon>Metazoa</taxon>
        <taxon>Ecdysozoa</taxon>
        <taxon>Arthropoda</taxon>
        <taxon>Hexapoda</taxon>
        <taxon>Insecta</taxon>
        <taxon>Pterygota</taxon>
        <taxon>Neoptera</taxon>
        <taxon>Endopterygota</taxon>
        <taxon>Hymenoptera</taxon>
        <taxon>Apocrita</taxon>
        <taxon>Aculeata</taxon>
        <taxon>Vespoidea</taxon>
        <taxon>Vespidae</taxon>
        <taxon>Vespinae</taxon>
        <taxon>Vespula</taxon>
    </lineage>
</organism>
<dbReference type="EMBL" id="JACSEA010000014">
    <property type="protein sequence ID" value="KAF7385905.1"/>
    <property type="molecule type" value="Genomic_DNA"/>
</dbReference>
<feature type="compositionally biased region" description="Low complexity" evidence="1">
    <location>
        <begin position="97"/>
        <end position="116"/>
    </location>
</feature>
<evidence type="ECO:0000256" key="1">
    <source>
        <dbReference type="SAM" id="MobiDB-lite"/>
    </source>
</evidence>
<accession>A0A834MUQ1</accession>
<keyword evidence="4" id="KW-1185">Reference proteome</keyword>
<keyword evidence="2" id="KW-0472">Membrane</keyword>
<keyword evidence="2" id="KW-1133">Transmembrane helix</keyword>
<comment type="caution">
    <text evidence="3">The sequence shown here is derived from an EMBL/GenBank/DDBJ whole genome shotgun (WGS) entry which is preliminary data.</text>
</comment>
<feature type="transmembrane region" description="Helical" evidence="2">
    <location>
        <begin position="132"/>
        <end position="153"/>
    </location>
</feature>
<sequence length="230" mass="25751">MEARYYYYCDDRSISSRPCSKFHERRRERSRIETGAKKKSFTFDRIEEKTEFAMLELRDFDGERLACECRPESSVLTSDAYAGDDDNDLQISTLSSSTTTTTTTTTNTNTNTNTSTDKSFSSLRRIQKKRSLPIYILPRMAALFIFFVCILMQDGQSTYAAFTTEATSLATDSPMVSSTRESPRAPLVTGQTLDFVLGVKISCINAPPVIGQNGSGQAPRNGQRDAYLLQ</sequence>